<evidence type="ECO:0000259" key="1">
    <source>
        <dbReference type="PROSITE" id="PS50011"/>
    </source>
</evidence>
<dbReference type="PANTHER" id="PTHR44329:SF214">
    <property type="entry name" value="PROTEIN KINASE DOMAIN-CONTAINING PROTEIN"/>
    <property type="match status" value="1"/>
</dbReference>
<dbReference type="InterPro" id="IPR001245">
    <property type="entry name" value="Ser-Thr/Tyr_kinase_cat_dom"/>
</dbReference>
<dbReference type="PROSITE" id="PS50011">
    <property type="entry name" value="PROTEIN_KINASE_DOM"/>
    <property type="match status" value="1"/>
</dbReference>
<dbReference type="InterPro" id="IPR000719">
    <property type="entry name" value="Prot_kinase_dom"/>
</dbReference>
<dbReference type="PANTHER" id="PTHR44329">
    <property type="entry name" value="SERINE/THREONINE-PROTEIN KINASE TNNI3K-RELATED"/>
    <property type="match status" value="1"/>
</dbReference>
<organism evidence="2 3">
    <name type="scientific">Laccaria amethystina LaAM-08-1</name>
    <dbReference type="NCBI Taxonomy" id="1095629"/>
    <lineage>
        <taxon>Eukaryota</taxon>
        <taxon>Fungi</taxon>
        <taxon>Dikarya</taxon>
        <taxon>Basidiomycota</taxon>
        <taxon>Agaricomycotina</taxon>
        <taxon>Agaricomycetes</taxon>
        <taxon>Agaricomycetidae</taxon>
        <taxon>Agaricales</taxon>
        <taxon>Agaricineae</taxon>
        <taxon>Hydnangiaceae</taxon>
        <taxon>Laccaria</taxon>
    </lineage>
</organism>
<name>A0A0C9WLV1_9AGAR</name>
<accession>A0A0C9WLV1</accession>
<dbReference type="HOGENOM" id="CLU_269066_0_0_1"/>
<evidence type="ECO:0000313" key="3">
    <source>
        <dbReference type="Proteomes" id="UP000054477"/>
    </source>
</evidence>
<keyword evidence="3" id="KW-1185">Reference proteome</keyword>
<proteinExistence type="predicted"/>
<dbReference type="OrthoDB" id="6718656at2759"/>
<dbReference type="Proteomes" id="UP000054477">
    <property type="component" value="Unassembled WGS sequence"/>
</dbReference>
<feature type="domain" description="Protein kinase" evidence="1">
    <location>
        <begin position="551"/>
        <end position="806"/>
    </location>
</feature>
<dbReference type="AlphaFoldDB" id="A0A0C9WLV1"/>
<dbReference type="GO" id="GO:0004674">
    <property type="term" value="F:protein serine/threonine kinase activity"/>
    <property type="evidence" value="ECO:0007669"/>
    <property type="project" value="TreeGrafter"/>
</dbReference>
<dbReference type="EMBL" id="KN838690">
    <property type="protein sequence ID" value="KIJ97559.1"/>
    <property type="molecule type" value="Genomic_DNA"/>
</dbReference>
<sequence length="1220" mass="136903">MAVSNPPKAPTDQLRLECFKMLSRLQLIFEFRPWLEYTRDHIPRRVDSPFLLLWDCFSFGAPLSTLLELLGSPTPRHMVVSAEYFDFNLSMDDRKEFFVNFVNRVHALEEQGRMSYGEVVRADDFTSGGFARVIHAANRIIVALQASFPGLFVVPRGSPARRLSLVNQLMEAERSHVSRLALVADAASQLYEQMDAMDSSLEVFIVNCSRLMPYHDHVLQSLNGAKEAGQEQWEEVFAFTAILDVTSPDNPSSYDSLCAMAFEMHDISDSIEEVGRELRTMASIPALQSRIGSAKLFPNAEALGAVILDDRLMGDPATGLHYSVFLYETVMFCCVEKELSGNGGTHTLYPIKPWELGPALSQNTQLTVSFAIPTASLKTLHCIDTAFFEVTWSHSPTSDHSVVFYPMMPLQYAQWTSQLEMFVSRVYHSTSIPVDRARAEGDNVSPLSAMSLILTGDETVLGRRRSTARPWSIIGRKGPRSDSSSVIQKGDQISILSPSLLPTLFTNNSAIPKSPTRSGLSVDIHPLTPLLAAFPAETYESVPNLTGKIVREGQYPIAHGGYSDIWKGVLQQDDSRELKVAVKVLRNTTSDPVLKAKLVARLNRELNIWKKLSHPRILELYGAVSNFGPYTSMVCPWMENGSVSQYMEKAGDLLCIAERLRLIHEVADGLSYFRLCDFGLSSIVQELQGSQSHFASNFGGSVRWSDSHFFSTGVYEDDQLPQVTTASDIYSFGSAMLEILSGRMPYHYLRTDAQVVMELHQGVKPRRPAPSFVDDGQWSLIQRCWTDPPSGRPDICDVRETVQDLMQNDQTISCQHPPSRTTGTGRTRDDFSNAREINVDIAVMNVILRCSTMPLSVSLVASFTHLKIPREVSRALHWGQVRRSRAALKHNEPLRLADLDRRSSEPLPTASSTSMCTELHHEISTLDPKSLKQGDYIDVSNYDRIFIHPSSAPYPALPPGTFRSMPSSSRIEYEPTVVATTTGIFFSSSTFPSGTSGFLYFYTPPNGLVIGSELRFRITCSDDPHAFKDGQDLKAPDGTTWKIPLLTLCRRRLLYGLYQRAQLDGFIPKILVPRLRDVAERCPINRRSIVLHSLRQPFHISFNTTVLKFWVATDNGCIKVSITNPFHIGAQLPRPPYTGDGIVQLEPSPLRRHQHFRKLVLRILEITKNETYKGFDKPKDGELMRRHHRLGQHKICSFDVDSPPELVRHPEALKFLYQSP</sequence>
<gene>
    <name evidence="2" type="ORF">K443DRAFT_105481</name>
</gene>
<dbReference type="InterPro" id="IPR051681">
    <property type="entry name" value="Ser/Thr_Kinases-Pseudokinases"/>
</dbReference>
<dbReference type="GO" id="GO:0005524">
    <property type="term" value="F:ATP binding"/>
    <property type="evidence" value="ECO:0007669"/>
    <property type="project" value="InterPro"/>
</dbReference>
<dbReference type="InterPro" id="IPR011009">
    <property type="entry name" value="Kinase-like_dom_sf"/>
</dbReference>
<dbReference type="SUPFAM" id="SSF56112">
    <property type="entry name" value="Protein kinase-like (PK-like)"/>
    <property type="match status" value="1"/>
</dbReference>
<dbReference type="STRING" id="1095629.A0A0C9WLV1"/>
<dbReference type="Pfam" id="PF07714">
    <property type="entry name" value="PK_Tyr_Ser-Thr"/>
    <property type="match status" value="2"/>
</dbReference>
<evidence type="ECO:0000313" key="2">
    <source>
        <dbReference type="EMBL" id="KIJ97559.1"/>
    </source>
</evidence>
<reference evidence="2 3" key="1">
    <citation type="submission" date="2014-04" db="EMBL/GenBank/DDBJ databases">
        <authorList>
            <consortium name="DOE Joint Genome Institute"/>
            <person name="Kuo A."/>
            <person name="Kohler A."/>
            <person name="Nagy L.G."/>
            <person name="Floudas D."/>
            <person name="Copeland A."/>
            <person name="Barry K.W."/>
            <person name="Cichocki N."/>
            <person name="Veneault-Fourrey C."/>
            <person name="LaButti K."/>
            <person name="Lindquist E.A."/>
            <person name="Lipzen A."/>
            <person name="Lundell T."/>
            <person name="Morin E."/>
            <person name="Murat C."/>
            <person name="Sun H."/>
            <person name="Tunlid A."/>
            <person name="Henrissat B."/>
            <person name="Grigoriev I.V."/>
            <person name="Hibbett D.S."/>
            <person name="Martin F."/>
            <person name="Nordberg H.P."/>
            <person name="Cantor M.N."/>
            <person name="Hua S.X."/>
        </authorList>
    </citation>
    <scope>NUCLEOTIDE SEQUENCE [LARGE SCALE GENOMIC DNA]</scope>
    <source>
        <strain evidence="2 3">LaAM-08-1</strain>
    </source>
</reference>
<dbReference type="Gene3D" id="1.10.510.10">
    <property type="entry name" value="Transferase(Phosphotransferase) domain 1"/>
    <property type="match status" value="2"/>
</dbReference>
<reference evidence="3" key="2">
    <citation type="submission" date="2015-01" db="EMBL/GenBank/DDBJ databases">
        <title>Evolutionary Origins and Diversification of the Mycorrhizal Mutualists.</title>
        <authorList>
            <consortium name="DOE Joint Genome Institute"/>
            <consortium name="Mycorrhizal Genomics Consortium"/>
            <person name="Kohler A."/>
            <person name="Kuo A."/>
            <person name="Nagy L.G."/>
            <person name="Floudas D."/>
            <person name="Copeland A."/>
            <person name="Barry K.W."/>
            <person name="Cichocki N."/>
            <person name="Veneault-Fourrey C."/>
            <person name="LaButti K."/>
            <person name="Lindquist E.A."/>
            <person name="Lipzen A."/>
            <person name="Lundell T."/>
            <person name="Morin E."/>
            <person name="Murat C."/>
            <person name="Riley R."/>
            <person name="Ohm R."/>
            <person name="Sun H."/>
            <person name="Tunlid A."/>
            <person name="Henrissat B."/>
            <person name="Grigoriev I.V."/>
            <person name="Hibbett D.S."/>
            <person name="Martin F."/>
        </authorList>
    </citation>
    <scope>NUCLEOTIDE SEQUENCE [LARGE SCALE GENOMIC DNA]</scope>
    <source>
        <strain evidence="3">LaAM-08-1</strain>
    </source>
</reference>
<protein>
    <recommendedName>
        <fullName evidence="1">Protein kinase domain-containing protein</fullName>
    </recommendedName>
</protein>